<evidence type="ECO:0000259" key="1">
    <source>
        <dbReference type="Pfam" id="PF01381"/>
    </source>
</evidence>
<dbReference type="AlphaFoldDB" id="A0A6J4NXM2"/>
<dbReference type="InterPro" id="IPR001387">
    <property type="entry name" value="Cro/C1-type_HTH"/>
</dbReference>
<dbReference type="GO" id="GO:0003677">
    <property type="term" value="F:DNA binding"/>
    <property type="evidence" value="ECO:0007669"/>
    <property type="project" value="InterPro"/>
</dbReference>
<dbReference type="Pfam" id="PF01381">
    <property type="entry name" value="HTH_3"/>
    <property type="match status" value="1"/>
</dbReference>
<feature type="domain" description="HTH cro/C1-type" evidence="1">
    <location>
        <begin position="25"/>
        <end position="64"/>
    </location>
</feature>
<name>A0A6J4NXM2_9BACT</name>
<dbReference type="Gene3D" id="1.10.260.40">
    <property type="entry name" value="lambda repressor-like DNA-binding domains"/>
    <property type="match status" value="1"/>
</dbReference>
<accession>A0A6J4NXM2</accession>
<evidence type="ECO:0000313" key="2">
    <source>
        <dbReference type="EMBL" id="CAA9398250.1"/>
    </source>
</evidence>
<organism evidence="2">
    <name type="scientific">uncultured Phycisphaerae bacterium</name>
    <dbReference type="NCBI Taxonomy" id="904963"/>
    <lineage>
        <taxon>Bacteria</taxon>
        <taxon>Pseudomonadati</taxon>
        <taxon>Planctomycetota</taxon>
        <taxon>Phycisphaerae</taxon>
        <taxon>environmental samples</taxon>
    </lineage>
</organism>
<dbReference type="SUPFAM" id="SSF47413">
    <property type="entry name" value="lambda repressor-like DNA-binding domains"/>
    <property type="match status" value="1"/>
</dbReference>
<reference evidence="2" key="1">
    <citation type="submission" date="2020-02" db="EMBL/GenBank/DDBJ databases">
        <authorList>
            <person name="Meier V. D."/>
        </authorList>
    </citation>
    <scope>NUCLEOTIDE SEQUENCE</scope>
    <source>
        <strain evidence="2">AVDCRST_MAG64</strain>
    </source>
</reference>
<proteinExistence type="predicted"/>
<dbReference type="CDD" id="cd00093">
    <property type="entry name" value="HTH_XRE"/>
    <property type="match status" value="1"/>
</dbReference>
<dbReference type="EMBL" id="CADCUQ010000356">
    <property type="protein sequence ID" value="CAA9398250.1"/>
    <property type="molecule type" value="Genomic_DNA"/>
</dbReference>
<dbReference type="InterPro" id="IPR010982">
    <property type="entry name" value="Lambda_DNA-bd_dom_sf"/>
</dbReference>
<sequence length="71" mass="7900">MARRSDPPPATMTELLRAALRGAESLRQVERDTGLKRQALAKFVRGEQSLRLDLADKLAAYFGIGCRRKDG</sequence>
<gene>
    <name evidence="2" type="ORF">AVDCRST_MAG64-1564</name>
</gene>
<protein>
    <recommendedName>
        <fullName evidence="1">HTH cro/C1-type domain-containing protein</fullName>
    </recommendedName>
</protein>